<organism evidence="1 2">
    <name type="scientific">Rubritalea tangerina</name>
    <dbReference type="NCBI Taxonomy" id="430798"/>
    <lineage>
        <taxon>Bacteria</taxon>
        <taxon>Pseudomonadati</taxon>
        <taxon>Verrucomicrobiota</taxon>
        <taxon>Verrucomicrobiia</taxon>
        <taxon>Verrucomicrobiales</taxon>
        <taxon>Rubritaleaceae</taxon>
        <taxon>Rubritalea</taxon>
    </lineage>
</organism>
<keyword evidence="2" id="KW-1185">Reference proteome</keyword>
<dbReference type="RefSeq" id="WP_377090088.1">
    <property type="nucleotide sequence ID" value="NZ_JBHSJL010000014.1"/>
</dbReference>
<evidence type="ECO:0000313" key="2">
    <source>
        <dbReference type="Proteomes" id="UP001597389"/>
    </source>
</evidence>
<proteinExistence type="predicted"/>
<sequence>MNETLLHQILTKSYRTTPDELLPLAERIREVEGVDVTLEFSRNPRSERDFCPGRYDYERAASRKTNVAKWLENRFRPKFPFLKATIYTPQGRVLQEDELVSYARGGTGLFPGRQIEYIIESPELETKEQRKKELSKLKRHLTQFSLWEHFELTEESTWLLIFTTPHRLEMKTMPTMLRLYEIELVEAIFETIFASLGYRIESKRITYEQDHPVNAMFTSKHLNTLVPDRKQTFVKKNLQIT</sequence>
<dbReference type="EMBL" id="JBHUJB010000007">
    <property type="protein sequence ID" value="MFD2157524.1"/>
    <property type="molecule type" value="Genomic_DNA"/>
</dbReference>
<dbReference type="Proteomes" id="UP001597389">
    <property type="component" value="Unassembled WGS sequence"/>
</dbReference>
<reference evidence="2" key="1">
    <citation type="journal article" date="2019" name="Int. J. Syst. Evol. Microbiol.">
        <title>The Global Catalogue of Microorganisms (GCM) 10K type strain sequencing project: providing services to taxonomists for standard genome sequencing and annotation.</title>
        <authorList>
            <consortium name="The Broad Institute Genomics Platform"/>
            <consortium name="The Broad Institute Genome Sequencing Center for Infectious Disease"/>
            <person name="Wu L."/>
            <person name="Ma J."/>
        </authorList>
    </citation>
    <scope>NUCLEOTIDE SEQUENCE [LARGE SCALE GENOMIC DNA]</scope>
    <source>
        <strain evidence="2">CCUG 57942</strain>
    </source>
</reference>
<comment type="caution">
    <text evidence="1">The sequence shown here is derived from an EMBL/GenBank/DDBJ whole genome shotgun (WGS) entry which is preliminary data.</text>
</comment>
<accession>A0ABW4Z6H8</accession>
<evidence type="ECO:0000313" key="1">
    <source>
        <dbReference type="EMBL" id="MFD2157524.1"/>
    </source>
</evidence>
<gene>
    <name evidence="1" type="ORF">ACFSW8_01280</name>
</gene>
<protein>
    <submittedName>
        <fullName evidence="1">Uncharacterized protein</fullName>
    </submittedName>
</protein>
<name>A0ABW4Z6H8_9BACT</name>